<comment type="catalytic activity">
    <reaction evidence="1">
        <text>ATP + protein L-histidine = ADP + protein N-phospho-L-histidine.</text>
        <dbReference type="EC" id="2.7.13.3"/>
    </reaction>
</comment>
<dbReference type="Pfam" id="PF07730">
    <property type="entry name" value="HisKA_3"/>
    <property type="match status" value="1"/>
</dbReference>
<dbReference type="GO" id="GO:0016020">
    <property type="term" value="C:membrane"/>
    <property type="evidence" value="ECO:0007669"/>
    <property type="project" value="InterPro"/>
</dbReference>
<feature type="domain" description="Histidine kinase/HSP90-like ATPase" evidence="10">
    <location>
        <begin position="254"/>
        <end position="344"/>
    </location>
</feature>
<dbReference type="InterPro" id="IPR050482">
    <property type="entry name" value="Sensor_HK_TwoCompSys"/>
</dbReference>
<keyword evidence="9" id="KW-0812">Transmembrane</keyword>
<comment type="caution">
    <text evidence="11">The sequence shown here is derived from an EMBL/GenBank/DDBJ whole genome shotgun (WGS) entry which is preliminary data.</text>
</comment>
<evidence type="ECO:0000256" key="3">
    <source>
        <dbReference type="ARBA" id="ARBA00022553"/>
    </source>
</evidence>
<gene>
    <name evidence="11" type="ORF">E1294_07360</name>
</gene>
<dbReference type="GO" id="GO:0000155">
    <property type="term" value="F:phosphorelay sensor kinase activity"/>
    <property type="evidence" value="ECO:0007669"/>
    <property type="project" value="InterPro"/>
</dbReference>
<reference evidence="11 12" key="1">
    <citation type="submission" date="2019-03" db="EMBL/GenBank/DDBJ databases">
        <title>Draft genome sequences of novel Actinobacteria.</title>
        <authorList>
            <person name="Sahin N."/>
            <person name="Ay H."/>
            <person name="Saygin H."/>
        </authorList>
    </citation>
    <scope>NUCLEOTIDE SEQUENCE [LARGE SCALE GENOMIC DNA]</scope>
    <source>
        <strain evidence="11 12">KC712</strain>
    </source>
</reference>
<keyword evidence="6 11" id="KW-0418">Kinase</keyword>
<keyword evidence="7" id="KW-0067">ATP-binding</keyword>
<evidence type="ECO:0000256" key="2">
    <source>
        <dbReference type="ARBA" id="ARBA00012438"/>
    </source>
</evidence>
<dbReference type="GO" id="GO:0046983">
    <property type="term" value="F:protein dimerization activity"/>
    <property type="evidence" value="ECO:0007669"/>
    <property type="project" value="InterPro"/>
</dbReference>
<dbReference type="CDD" id="cd16917">
    <property type="entry name" value="HATPase_UhpB-NarQ-NarX-like"/>
    <property type="match status" value="1"/>
</dbReference>
<keyword evidence="3" id="KW-0597">Phosphoprotein</keyword>
<evidence type="ECO:0000256" key="5">
    <source>
        <dbReference type="ARBA" id="ARBA00022741"/>
    </source>
</evidence>
<keyword evidence="5" id="KW-0547">Nucleotide-binding</keyword>
<name>A0A4R4X1Q8_9ACTN</name>
<evidence type="ECO:0000313" key="12">
    <source>
        <dbReference type="Proteomes" id="UP000294543"/>
    </source>
</evidence>
<dbReference type="InterPro" id="IPR036890">
    <property type="entry name" value="HATPase_C_sf"/>
</dbReference>
<keyword evidence="8" id="KW-0902">Two-component regulatory system</keyword>
<evidence type="ECO:0000256" key="6">
    <source>
        <dbReference type="ARBA" id="ARBA00022777"/>
    </source>
</evidence>
<keyword evidence="4" id="KW-0808">Transferase</keyword>
<dbReference type="Pfam" id="PF02518">
    <property type="entry name" value="HATPase_c"/>
    <property type="match status" value="1"/>
</dbReference>
<proteinExistence type="predicted"/>
<evidence type="ECO:0000256" key="1">
    <source>
        <dbReference type="ARBA" id="ARBA00000085"/>
    </source>
</evidence>
<evidence type="ECO:0000313" key="11">
    <source>
        <dbReference type="EMBL" id="TDD24075.1"/>
    </source>
</evidence>
<sequence>MFAAGLGLLMLVRRRHPVLALVATGVGILGYHAVGYPPVGLAVPVAAALYSAAEHGRPRLAVGVAVALLAISNFFRLRQGEELGYLVGYELAWSVALMAAAIALGDSVRNRRRRQAEQHEREQRLLRQREQEAAMRIEQERLTIARDLHDVLAHTITVISLQSDVAGEALDDADTEAVRGALATIRAATDEATGELRSTLALLRRPADDAAVRPSTRPPMGSLQHLDRLVTAMNDSGLPIGIRIEGTPKPLPAVVDTTAYRIVQEALTNVLRHAHATRADVLLRYQDDRLDIRVTDDGRGNDGEANGHGLAGMRERAELIGGTLTMSGPDGRGFRVSASLPAEGAR</sequence>
<dbReference type="OrthoDB" id="227596at2"/>
<feature type="transmembrane region" description="Helical" evidence="9">
    <location>
        <begin position="83"/>
        <end position="104"/>
    </location>
</feature>
<dbReference type="SUPFAM" id="SSF55874">
    <property type="entry name" value="ATPase domain of HSP90 chaperone/DNA topoisomerase II/histidine kinase"/>
    <property type="match status" value="1"/>
</dbReference>
<dbReference type="InterPro" id="IPR003594">
    <property type="entry name" value="HATPase_dom"/>
</dbReference>
<dbReference type="SMART" id="SM00387">
    <property type="entry name" value="HATPase_c"/>
    <property type="match status" value="1"/>
</dbReference>
<evidence type="ECO:0000256" key="8">
    <source>
        <dbReference type="ARBA" id="ARBA00023012"/>
    </source>
</evidence>
<feature type="transmembrane region" description="Helical" evidence="9">
    <location>
        <begin position="60"/>
        <end position="77"/>
    </location>
</feature>
<organism evidence="11 12">
    <name type="scientific">Nonomuraea diastatica</name>
    <dbReference type="NCBI Taxonomy" id="1848329"/>
    <lineage>
        <taxon>Bacteria</taxon>
        <taxon>Bacillati</taxon>
        <taxon>Actinomycetota</taxon>
        <taxon>Actinomycetes</taxon>
        <taxon>Streptosporangiales</taxon>
        <taxon>Streptosporangiaceae</taxon>
        <taxon>Nonomuraea</taxon>
    </lineage>
</organism>
<dbReference type="PANTHER" id="PTHR24421">
    <property type="entry name" value="NITRATE/NITRITE SENSOR PROTEIN NARX-RELATED"/>
    <property type="match status" value="1"/>
</dbReference>
<dbReference type="Gene3D" id="3.30.565.10">
    <property type="entry name" value="Histidine kinase-like ATPase, C-terminal domain"/>
    <property type="match status" value="1"/>
</dbReference>
<evidence type="ECO:0000256" key="4">
    <source>
        <dbReference type="ARBA" id="ARBA00022679"/>
    </source>
</evidence>
<dbReference type="AlphaFoldDB" id="A0A4R4X1Q8"/>
<dbReference type="EMBL" id="SMKP01000014">
    <property type="protein sequence ID" value="TDD24075.1"/>
    <property type="molecule type" value="Genomic_DNA"/>
</dbReference>
<keyword evidence="12" id="KW-1185">Reference proteome</keyword>
<accession>A0A4R4X1Q8</accession>
<dbReference type="InterPro" id="IPR011712">
    <property type="entry name" value="Sig_transdc_His_kin_sub3_dim/P"/>
</dbReference>
<protein>
    <recommendedName>
        <fullName evidence="2">histidine kinase</fullName>
        <ecNumber evidence="2">2.7.13.3</ecNumber>
    </recommendedName>
</protein>
<evidence type="ECO:0000256" key="7">
    <source>
        <dbReference type="ARBA" id="ARBA00022840"/>
    </source>
</evidence>
<dbReference type="Gene3D" id="1.20.5.1930">
    <property type="match status" value="1"/>
</dbReference>
<dbReference type="Proteomes" id="UP000294543">
    <property type="component" value="Unassembled WGS sequence"/>
</dbReference>
<dbReference type="PANTHER" id="PTHR24421:SF10">
    <property type="entry name" value="NITRATE_NITRITE SENSOR PROTEIN NARQ"/>
    <property type="match status" value="1"/>
</dbReference>
<keyword evidence="9" id="KW-1133">Transmembrane helix</keyword>
<keyword evidence="9" id="KW-0472">Membrane</keyword>
<dbReference type="GO" id="GO:0005524">
    <property type="term" value="F:ATP binding"/>
    <property type="evidence" value="ECO:0007669"/>
    <property type="project" value="UniProtKB-KW"/>
</dbReference>
<dbReference type="EC" id="2.7.13.3" evidence="2"/>
<evidence type="ECO:0000259" key="10">
    <source>
        <dbReference type="SMART" id="SM00387"/>
    </source>
</evidence>
<evidence type="ECO:0000256" key="9">
    <source>
        <dbReference type="SAM" id="Phobius"/>
    </source>
</evidence>